<dbReference type="GeneID" id="35606767"/>
<dbReference type="Proteomes" id="UP000225277">
    <property type="component" value="Unassembled WGS sequence"/>
</dbReference>
<sequence length="268" mass="29991">MALNESVRGKRKATDSPPGSEAAGPNKRPRPNPMWPAEWVTVLLNFPSSGATVLQCERLSAMVARAVAAVPDVLGSWDPPARQVETSIDEYLNNLELALTQHVSEASETLDADDPYGTYAAERASWPSSWISTWTLLVERSATSEEYARHRNLVITANDYWNGVLESCEPPFIGEDQTVQSFLDDVQSTLDEAIRDAIDQDDDMNVEYANERKTWPQQWQEARNSLTDNRATPDQRRFFRDVLLPATDDLPFALELMKCPIVAPICGH</sequence>
<dbReference type="EMBL" id="FJUY01000002">
    <property type="protein sequence ID" value="CZT16534.1"/>
    <property type="molecule type" value="Genomic_DNA"/>
</dbReference>
<keyword evidence="3" id="KW-1185">Reference proteome</keyword>
<accession>A0A2D3V234</accession>
<evidence type="ECO:0000313" key="3">
    <source>
        <dbReference type="Proteomes" id="UP000225277"/>
    </source>
</evidence>
<dbReference type="AlphaFoldDB" id="A0A2D3V234"/>
<gene>
    <name evidence="2" type="ORF">RCC_12214</name>
</gene>
<dbReference type="RefSeq" id="XP_023623427.1">
    <property type="nucleotide sequence ID" value="XM_023767659.1"/>
</dbReference>
<name>A0A2D3V234_9PEZI</name>
<organism evidence="2 3">
    <name type="scientific">Ramularia collo-cygni</name>
    <dbReference type="NCBI Taxonomy" id="112498"/>
    <lineage>
        <taxon>Eukaryota</taxon>
        <taxon>Fungi</taxon>
        <taxon>Dikarya</taxon>
        <taxon>Ascomycota</taxon>
        <taxon>Pezizomycotina</taxon>
        <taxon>Dothideomycetes</taxon>
        <taxon>Dothideomycetidae</taxon>
        <taxon>Mycosphaerellales</taxon>
        <taxon>Mycosphaerellaceae</taxon>
        <taxon>Ramularia</taxon>
    </lineage>
</organism>
<feature type="region of interest" description="Disordered" evidence="1">
    <location>
        <begin position="1"/>
        <end position="32"/>
    </location>
</feature>
<evidence type="ECO:0000313" key="2">
    <source>
        <dbReference type="EMBL" id="CZT16534.1"/>
    </source>
</evidence>
<proteinExistence type="predicted"/>
<evidence type="ECO:0000256" key="1">
    <source>
        <dbReference type="SAM" id="MobiDB-lite"/>
    </source>
</evidence>
<reference evidence="2 3" key="1">
    <citation type="submission" date="2016-03" db="EMBL/GenBank/DDBJ databases">
        <authorList>
            <person name="Ploux O."/>
        </authorList>
    </citation>
    <scope>NUCLEOTIDE SEQUENCE [LARGE SCALE GENOMIC DNA]</scope>
    <source>
        <strain evidence="2 3">URUG2</strain>
    </source>
</reference>
<protein>
    <submittedName>
        <fullName evidence="2">Uncharacterized protein</fullName>
    </submittedName>
</protein>